<dbReference type="CDD" id="cd02440">
    <property type="entry name" value="AdoMet_MTases"/>
    <property type="match status" value="1"/>
</dbReference>
<dbReference type="PANTHER" id="PTHR11061">
    <property type="entry name" value="RNA M5U METHYLTRANSFERASE"/>
    <property type="match status" value="1"/>
</dbReference>
<dbReference type="OrthoDB" id="9804590at2"/>
<dbReference type="PROSITE" id="PS01231">
    <property type="entry name" value="TRMA_2"/>
    <property type="match status" value="1"/>
</dbReference>
<dbReference type="SUPFAM" id="SSF53335">
    <property type="entry name" value="S-adenosyl-L-methionine-dependent methyltransferases"/>
    <property type="match status" value="1"/>
</dbReference>
<dbReference type="NCBIfam" id="TIGR00479">
    <property type="entry name" value="rumA"/>
    <property type="match status" value="1"/>
</dbReference>
<dbReference type="KEGG" id="tta:Theth_0170"/>
<accession>F7YWS6</accession>
<dbReference type="PROSITE" id="PS51687">
    <property type="entry name" value="SAM_MT_RNA_M5U"/>
    <property type="match status" value="1"/>
</dbReference>
<feature type="binding site" evidence="4">
    <location>
        <position position="328"/>
    </location>
    <ligand>
        <name>S-adenosyl-L-methionine</name>
        <dbReference type="ChEBI" id="CHEBI:59789"/>
    </ligand>
</feature>
<dbReference type="STRING" id="688269.Theth_0170"/>
<feature type="binding site" evidence="4">
    <location>
        <position position="278"/>
    </location>
    <ligand>
        <name>S-adenosyl-L-methionine</name>
        <dbReference type="ChEBI" id="CHEBI:59789"/>
    </ligand>
</feature>
<keyword evidence="2 4" id="KW-0808">Transferase</keyword>
<dbReference type="InterPro" id="IPR012340">
    <property type="entry name" value="NA-bd_OB-fold"/>
</dbReference>
<dbReference type="Gene3D" id="3.40.50.150">
    <property type="entry name" value="Vaccinia Virus protein VP39"/>
    <property type="match status" value="1"/>
</dbReference>
<dbReference type="eggNOG" id="COG2265">
    <property type="taxonomic scope" value="Bacteria"/>
</dbReference>
<dbReference type="HOGENOM" id="CLU_014689_8_1_0"/>
<dbReference type="InterPro" id="IPR029063">
    <property type="entry name" value="SAM-dependent_MTases_sf"/>
</dbReference>
<dbReference type="PANTHER" id="PTHR11061:SF30">
    <property type="entry name" value="TRNA (URACIL(54)-C(5))-METHYLTRANSFERASE"/>
    <property type="match status" value="1"/>
</dbReference>
<dbReference type="AlphaFoldDB" id="F7YWS6"/>
<dbReference type="Proteomes" id="UP000006804">
    <property type="component" value="Chromosome"/>
</dbReference>
<protein>
    <submittedName>
        <fullName evidence="6">RNA methyltransferase, TrmA family</fullName>
    </submittedName>
</protein>
<keyword evidence="1 4" id="KW-0489">Methyltransferase</keyword>
<evidence type="ECO:0000256" key="2">
    <source>
        <dbReference type="ARBA" id="ARBA00022679"/>
    </source>
</evidence>
<dbReference type="GO" id="GO:0070041">
    <property type="term" value="F:rRNA (uridine-C5-)-methyltransferase activity"/>
    <property type="evidence" value="ECO:0007669"/>
    <property type="project" value="TreeGrafter"/>
</dbReference>
<proteinExistence type="inferred from homology"/>
<evidence type="ECO:0000313" key="7">
    <source>
        <dbReference type="Proteomes" id="UP000006804"/>
    </source>
</evidence>
<feature type="binding site" evidence="4">
    <location>
        <position position="373"/>
    </location>
    <ligand>
        <name>S-adenosyl-L-methionine</name>
        <dbReference type="ChEBI" id="CHEBI:59789"/>
    </ligand>
</feature>
<dbReference type="RefSeq" id="WP_013931495.1">
    <property type="nucleotide sequence ID" value="NC_015707.1"/>
</dbReference>
<evidence type="ECO:0000259" key="5">
    <source>
        <dbReference type="PROSITE" id="PS50926"/>
    </source>
</evidence>
<keyword evidence="3 4" id="KW-0949">S-adenosyl-L-methionine</keyword>
<evidence type="ECO:0000256" key="4">
    <source>
        <dbReference type="PROSITE-ProRule" id="PRU01024"/>
    </source>
</evidence>
<reference evidence="6 7" key="1">
    <citation type="submission" date="2010-11" db="EMBL/GenBank/DDBJ databases">
        <title>The complete genome of Thermotoga thermarum DSM 5069.</title>
        <authorList>
            <consortium name="US DOE Joint Genome Institute (JGI-PGF)"/>
            <person name="Lucas S."/>
            <person name="Copeland A."/>
            <person name="Lapidus A."/>
            <person name="Bruce D."/>
            <person name="Goodwin L."/>
            <person name="Pitluck S."/>
            <person name="Kyrpides N."/>
            <person name="Mavromatis K."/>
            <person name="Ivanova N."/>
            <person name="Zeytun A."/>
            <person name="Brettin T."/>
            <person name="Detter J.C."/>
            <person name="Tapia R."/>
            <person name="Han C."/>
            <person name="Land M."/>
            <person name="Hauser L."/>
            <person name="Markowitz V."/>
            <person name="Cheng J.-F."/>
            <person name="Hugenholtz P."/>
            <person name="Woyke T."/>
            <person name="Wu D."/>
            <person name="Spring S."/>
            <person name="Schroeder M."/>
            <person name="Brambilla E."/>
            <person name="Klenk H.-P."/>
            <person name="Eisen J.A."/>
        </authorList>
    </citation>
    <scope>NUCLEOTIDE SEQUENCE [LARGE SCALE GENOMIC DNA]</scope>
    <source>
        <strain evidence="6 7">DSM 5069</strain>
    </source>
</reference>
<dbReference type="InterPro" id="IPR030391">
    <property type="entry name" value="MeTrfase_TrmA_CS"/>
</dbReference>
<keyword evidence="7" id="KW-1185">Reference proteome</keyword>
<dbReference type="EMBL" id="CP002351">
    <property type="protein sequence ID" value="AEH50272.1"/>
    <property type="molecule type" value="Genomic_DNA"/>
</dbReference>
<dbReference type="PATRIC" id="fig|688269.3.peg.174"/>
<evidence type="ECO:0000313" key="6">
    <source>
        <dbReference type="EMBL" id="AEH50272.1"/>
    </source>
</evidence>
<name>F7YWS6_9THEM</name>
<dbReference type="InterPro" id="IPR010280">
    <property type="entry name" value="U5_MeTrfase_fam"/>
</dbReference>
<organism evidence="6 7">
    <name type="scientific">Pseudothermotoga thermarum DSM 5069</name>
    <dbReference type="NCBI Taxonomy" id="688269"/>
    <lineage>
        <taxon>Bacteria</taxon>
        <taxon>Thermotogati</taxon>
        <taxon>Thermotogota</taxon>
        <taxon>Thermotogae</taxon>
        <taxon>Thermotogales</taxon>
        <taxon>Thermotogaceae</taxon>
        <taxon>Pseudothermotoga</taxon>
    </lineage>
</organism>
<dbReference type="FunFam" id="3.40.50.150:FF:000009">
    <property type="entry name" value="23S rRNA (Uracil(1939)-C(5))-methyltransferase RlmD"/>
    <property type="match status" value="1"/>
</dbReference>
<dbReference type="PROSITE" id="PS50926">
    <property type="entry name" value="TRAM"/>
    <property type="match status" value="1"/>
</dbReference>
<evidence type="ECO:0000256" key="3">
    <source>
        <dbReference type="ARBA" id="ARBA00022691"/>
    </source>
</evidence>
<feature type="domain" description="TRAM" evidence="5">
    <location>
        <begin position="1"/>
        <end position="57"/>
    </location>
</feature>
<evidence type="ECO:0000256" key="1">
    <source>
        <dbReference type="ARBA" id="ARBA00022603"/>
    </source>
</evidence>
<dbReference type="SUPFAM" id="SSF50249">
    <property type="entry name" value="Nucleic acid-binding proteins"/>
    <property type="match status" value="1"/>
</dbReference>
<sequence length="443" mass="50561">MAKVEILQIEKIVHGAKGIGRLSNGKVVLVENAYPGELVKVQIIEEKSDVAFGQLVEVIRQSKERVKPRCKYFGICGGCHMMDVNYKYQLQLKKEMVEDLIKRIAKLDIPVAETVASDLEFEYRNKMEFDFFYAGKTSLGVNKRRSNELVAIDECPISPKIFSKLLKEVPQIVDLHRVSIYDRQTGQGKLKHLVLRHSHSNDETMVIFVTKTQGFAELKELKNSLLKKVPQITSIIHVMNSSDSVVLRGPYKTAYGEGVLTVEFDYEKLQIPPTAFFQNNYFVAKKMVDYVSKILELKGNELILDLYAGVGTFSIRLAMLSRYVVAVENSRIAVKAGRANANINRLKNIRFEEADVLEFLKNFEKKPDVIVLDPPRTGADKKVVGEILRLEPEKVVYISCEPSTFARDLSFFIEKYNVLSIQPFDMFPQTYHVECVAFMKRKQ</sequence>
<dbReference type="InterPro" id="IPR002792">
    <property type="entry name" value="TRAM_dom"/>
</dbReference>
<dbReference type="Gene3D" id="2.40.50.1070">
    <property type="match status" value="1"/>
</dbReference>
<gene>
    <name evidence="6" type="ORF">Theth_0170</name>
</gene>
<comment type="similarity">
    <text evidence="4">Belongs to the class I-like SAM-binding methyltransferase superfamily. RNA M5U methyltransferase family.</text>
</comment>
<dbReference type="GO" id="GO:0070475">
    <property type="term" value="P:rRNA base methylation"/>
    <property type="evidence" value="ECO:0007669"/>
    <property type="project" value="TreeGrafter"/>
</dbReference>
<feature type="active site" description="Nucleophile" evidence="4">
    <location>
        <position position="400"/>
    </location>
</feature>
<dbReference type="Pfam" id="PF05958">
    <property type="entry name" value="tRNA_U5-meth_tr"/>
    <property type="match status" value="1"/>
</dbReference>
<dbReference type="Pfam" id="PF01938">
    <property type="entry name" value="TRAM"/>
    <property type="match status" value="1"/>
</dbReference>
<dbReference type="Gene3D" id="2.40.50.140">
    <property type="entry name" value="Nucleic acid-binding proteins"/>
    <property type="match status" value="1"/>
</dbReference>
<feature type="binding site" evidence="4">
    <location>
        <position position="307"/>
    </location>
    <ligand>
        <name>S-adenosyl-L-methionine</name>
        <dbReference type="ChEBI" id="CHEBI:59789"/>
    </ligand>
</feature>